<dbReference type="InterPro" id="IPR038261">
    <property type="entry name" value="GPP34-like_sf"/>
</dbReference>
<comment type="subcellular location">
    <subcellularLocation>
        <location evidence="1">Golgi apparatus membrane</location>
        <topology evidence="1">Peripheral membrane protein</topology>
        <orientation evidence="1">Cytoplasmic side</orientation>
    </subcellularLocation>
</comment>
<reference evidence="5 6" key="1">
    <citation type="submission" date="2016-09" db="EMBL/GenBank/DDBJ databases">
        <title>Couchioplanes caeruleus draft genome sequence.</title>
        <authorList>
            <person name="Sheehan J."/>
            <person name="Caffrey P."/>
        </authorList>
    </citation>
    <scope>NUCLEOTIDE SEQUENCE [LARGE SCALE GENOMIC DNA]</scope>
    <source>
        <strain evidence="5 6">DSM 43634</strain>
    </source>
</reference>
<evidence type="ECO:0000256" key="1">
    <source>
        <dbReference type="ARBA" id="ARBA00004255"/>
    </source>
</evidence>
<dbReference type="GO" id="GO:0012505">
    <property type="term" value="C:endomembrane system"/>
    <property type="evidence" value="ECO:0007669"/>
    <property type="project" value="UniProtKB-ARBA"/>
</dbReference>
<comment type="caution">
    <text evidence="5">The sequence shown here is derived from an EMBL/GenBank/DDBJ whole genome shotgun (WGS) entry which is preliminary data.</text>
</comment>
<name>A0A1K0GF30_9ACTN</name>
<dbReference type="Proteomes" id="UP000182486">
    <property type="component" value="Unassembled WGS sequence"/>
</dbReference>
<dbReference type="EMBL" id="MEIA01000460">
    <property type="protein sequence ID" value="OJF10774.1"/>
    <property type="molecule type" value="Genomic_DNA"/>
</dbReference>
<evidence type="ECO:0000313" key="5">
    <source>
        <dbReference type="EMBL" id="OJF10774.1"/>
    </source>
</evidence>
<organism evidence="5 6">
    <name type="scientific">Couchioplanes caeruleus subsp. caeruleus</name>
    <dbReference type="NCBI Taxonomy" id="56427"/>
    <lineage>
        <taxon>Bacteria</taxon>
        <taxon>Bacillati</taxon>
        <taxon>Actinomycetota</taxon>
        <taxon>Actinomycetes</taxon>
        <taxon>Micromonosporales</taxon>
        <taxon>Micromonosporaceae</taxon>
        <taxon>Couchioplanes</taxon>
    </lineage>
</organism>
<keyword evidence="2" id="KW-0333">Golgi apparatus</keyword>
<dbReference type="AlphaFoldDB" id="A0A1K0GF30"/>
<evidence type="ECO:0000256" key="2">
    <source>
        <dbReference type="ARBA" id="ARBA00023034"/>
    </source>
</evidence>
<gene>
    <name evidence="5" type="ORF">BG844_30335</name>
</gene>
<dbReference type="Pfam" id="PF05719">
    <property type="entry name" value="GPP34"/>
    <property type="match status" value="1"/>
</dbReference>
<dbReference type="Gene3D" id="1.10.3630.10">
    <property type="entry name" value="yeast vps74-n-term truncation variant domain like"/>
    <property type="match status" value="1"/>
</dbReference>
<accession>A0A1K0GF30</accession>
<evidence type="ECO:0000256" key="4">
    <source>
        <dbReference type="ARBA" id="ARBA00023136"/>
    </source>
</evidence>
<dbReference type="GO" id="GO:0070273">
    <property type="term" value="F:phosphatidylinositol-4-phosphate binding"/>
    <property type="evidence" value="ECO:0007669"/>
    <property type="project" value="InterPro"/>
</dbReference>
<proteinExistence type="predicted"/>
<protein>
    <recommendedName>
        <fullName evidence="7">Golgi phosphoprotein 3 GPP34</fullName>
    </recommendedName>
</protein>
<evidence type="ECO:0008006" key="7">
    <source>
        <dbReference type="Google" id="ProtNLM"/>
    </source>
</evidence>
<keyword evidence="6" id="KW-1185">Reference proteome</keyword>
<evidence type="ECO:0000313" key="6">
    <source>
        <dbReference type="Proteomes" id="UP000182486"/>
    </source>
</evidence>
<keyword evidence="3" id="KW-0446">Lipid-binding</keyword>
<evidence type="ECO:0000256" key="3">
    <source>
        <dbReference type="ARBA" id="ARBA00023121"/>
    </source>
</evidence>
<keyword evidence="4" id="KW-0472">Membrane</keyword>
<dbReference type="GO" id="GO:0005737">
    <property type="term" value="C:cytoplasm"/>
    <property type="evidence" value="ECO:0007669"/>
    <property type="project" value="UniProtKB-ARBA"/>
</dbReference>
<sequence length="183" mass="19783">MAGLGLAAALLAELAFTDTIVIEHDQVHVISRTPPSDALAHTVLDQLAGETIAHTVRTWLAFLSQTSHEQVASRMLRSGHVRAETSRRLLTKSTTYVPTDANVAAWPWARLSTRLRNAQPLDAFDTVLAGLTLAADLHRHVLDGVPGHVITSLRQLIDTTPPSLRLLLHHTEAAIGDAVLTGH</sequence>
<dbReference type="InterPro" id="IPR008628">
    <property type="entry name" value="GPP34-like"/>
</dbReference>